<evidence type="ECO:0000313" key="4">
    <source>
        <dbReference type="Proteomes" id="UP000006038"/>
    </source>
</evidence>
<feature type="compositionally biased region" description="Pro residues" evidence="1">
    <location>
        <begin position="1"/>
        <end position="10"/>
    </location>
</feature>
<keyword evidence="4" id="KW-1185">Reference proteome</keyword>
<sequence>MSSPAAPPPELSTGGGDGGGSVGVPGTASSNFTLLYIIIAVLVSVILYMAIRYGRAVMSEWRQLQHGGGGGRHRHGEPH</sequence>
<proteinExistence type="predicted"/>
<dbReference type="Proteomes" id="UP000006038">
    <property type="component" value="Chromosome 6"/>
</dbReference>
<feature type="region of interest" description="Disordered" evidence="1">
    <location>
        <begin position="1"/>
        <end position="23"/>
    </location>
</feature>
<dbReference type="AlphaFoldDB" id="J3MEQ8"/>
<accession>J3MEQ8</accession>
<feature type="transmembrane region" description="Helical" evidence="2">
    <location>
        <begin position="33"/>
        <end position="51"/>
    </location>
</feature>
<name>J3MEQ8_ORYBR</name>
<reference evidence="3" key="1">
    <citation type="journal article" date="2013" name="Nat. Commun.">
        <title>Whole-genome sequencing of Oryza brachyantha reveals mechanisms underlying Oryza genome evolution.</title>
        <authorList>
            <person name="Chen J."/>
            <person name="Huang Q."/>
            <person name="Gao D."/>
            <person name="Wang J."/>
            <person name="Lang Y."/>
            <person name="Liu T."/>
            <person name="Li B."/>
            <person name="Bai Z."/>
            <person name="Luis Goicoechea J."/>
            <person name="Liang C."/>
            <person name="Chen C."/>
            <person name="Zhang W."/>
            <person name="Sun S."/>
            <person name="Liao Y."/>
            <person name="Zhang X."/>
            <person name="Yang L."/>
            <person name="Song C."/>
            <person name="Wang M."/>
            <person name="Shi J."/>
            <person name="Liu G."/>
            <person name="Liu J."/>
            <person name="Zhou H."/>
            <person name="Zhou W."/>
            <person name="Yu Q."/>
            <person name="An N."/>
            <person name="Chen Y."/>
            <person name="Cai Q."/>
            <person name="Wang B."/>
            <person name="Liu B."/>
            <person name="Min J."/>
            <person name="Huang Y."/>
            <person name="Wu H."/>
            <person name="Li Z."/>
            <person name="Zhang Y."/>
            <person name="Yin Y."/>
            <person name="Song W."/>
            <person name="Jiang J."/>
            <person name="Jackson S.A."/>
            <person name="Wing R.A."/>
            <person name="Wang J."/>
            <person name="Chen M."/>
        </authorList>
    </citation>
    <scope>NUCLEOTIDE SEQUENCE [LARGE SCALE GENOMIC DNA]</scope>
    <source>
        <strain evidence="3">cv. IRGC 101232</strain>
    </source>
</reference>
<dbReference type="HOGENOM" id="CLU_2613054_0_0_1"/>
<protein>
    <submittedName>
        <fullName evidence="3">Uncharacterized protein</fullName>
    </submittedName>
</protein>
<keyword evidence="2" id="KW-0472">Membrane</keyword>
<keyword evidence="2" id="KW-0812">Transmembrane</keyword>
<evidence type="ECO:0000256" key="1">
    <source>
        <dbReference type="SAM" id="MobiDB-lite"/>
    </source>
</evidence>
<organism evidence="3">
    <name type="scientific">Oryza brachyantha</name>
    <name type="common">malo sina</name>
    <dbReference type="NCBI Taxonomy" id="4533"/>
    <lineage>
        <taxon>Eukaryota</taxon>
        <taxon>Viridiplantae</taxon>
        <taxon>Streptophyta</taxon>
        <taxon>Embryophyta</taxon>
        <taxon>Tracheophyta</taxon>
        <taxon>Spermatophyta</taxon>
        <taxon>Magnoliopsida</taxon>
        <taxon>Liliopsida</taxon>
        <taxon>Poales</taxon>
        <taxon>Poaceae</taxon>
        <taxon>BOP clade</taxon>
        <taxon>Oryzoideae</taxon>
        <taxon>Oryzeae</taxon>
        <taxon>Oryzinae</taxon>
        <taxon>Oryza</taxon>
    </lineage>
</organism>
<keyword evidence="2" id="KW-1133">Transmembrane helix</keyword>
<evidence type="ECO:0000256" key="2">
    <source>
        <dbReference type="SAM" id="Phobius"/>
    </source>
</evidence>
<dbReference type="Gramene" id="OB06G25020.1">
    <property type="protein sequence ID" value="OB06G25020.1"/>
    <property type="gene ID" value="OB06G25020"/>
</dbReference>
<evidence type="ECO:0000313" key="3">
    <source>
        <dbReference type="EnsemblPlants" id="OB06G25020.1"/>
    </source>
</evidence>
<reference evidence="3" key="2">
    <citation type="submission" date="2013-04" db="UniProtKB">
        <authorList>
            <consortium name="EnsemblPlants"/>
        </authorList>
    </citation>
    <scope>IDENTIFICATION</scope>
</reference>
<dbReference type="EnsemblPlants" id="OB06G25020.1">
    <property type="protein sequence ID" value="OB06G25020.1"/>
    <property type="gene ID" value="OB06G25020"/>
</dbReference>
<feature type="compositionally biased region" description="Gly residues" evidence="1">
    <location>
        <begin position="13"/>
        <end position="23"/>
    </location>
</feature>